<dbReference type="OrthoDB" id="674604at2759"/>
<sequence>MKWGETHLITSIAAFEQREALFHSHLRVSSGWLQEPLVFAEQPSVKLCCQLCCSVFKDPVITTCGVRSRTRPPFRSYGEGGRGAELEHVWGSTWPSINLEPGEIQTAKLQAAGSQQKEPAVVHSNQCTTVAIGVVLHISSLTLSLSVWVHHGHPSVILYSVQPVGARAAPLSFFR</sequence>
<proteinExistence type="predicted"/>
<evidence type="ECO:0000313" key="2">
    <source>
        <dbReference type="Proteomes" id="UP000018936"/>
    </source>
</evidence>
<dbReference type="AlphaFoldDB" id="V8P6I9"/>
<comment type="caution">
    <text evidence="1">The sequence shown here is derived from an EMBL/GenBank/DDBJ whole genome shotgun (WGS) entry which is preliminary data.</text>
</comment>
<evidence type="ECO:0000313" key="1">
    <source>
        <dbReference type="EMBL" id="ETE69482.1"/>
    </source>
</evidence>
<dbReference type="Proteomes" id="UP000018936">
    <property type="component" value="Unassembled WGS sequence"/>
</dbReference>
<protein>
    <submittedName>
        <fullName evidence="1">E3 ubiquitin-protein ligase TRAF7</fullName>
    </submittedName>
</protein>
<accession>V8P6I9</accession>
<organism evidence="1 2">
    <name type="scientific">Ophiophagus hannah</name>
    <name type="common">King cobra</name>
    <name type="synonym">Naja hannah</name>
    <dbReference type="NCBI Taxonomy" id="8665"/>
    <lineage>
        <taxon>Eukaryota</taxon>
        <taxon>Metazoa</taxon>
        <taxon>Chordata</taxon>
        <taxon>Craniata</taxon>
        <taxon>Vertebrata</taxon>
        <taxon>Euteleostomi</taxon>
        <taxon>Lepidosauria</taxon>
        <taxon>Squamata</taxon>
        <taxon>Bifurcata</taxon>
        <taxon>Unidentata</taxon>
        <taxon>Episquamata</taxon>
        <taxon>Toxicofera</taxon>
        <taxon>Serpentes</taxon>
        <taxon>Colubroidea</taxon>
        <taxon>Elapidae</taxon>
        <taxon>Elapinae</taxon>
        <taxon>Ophiophagus</taxon>
    </lineage>
</organism>
<reference evidence="1 2" key="1">
    <citation type="journal article" date="2013" name="Proc. Natl. Acad. Sci. U.S.A.">
        <title>The king cobra genome reveals dynamic gene evolution and adaptation in the snake venom system.</title>
        <authorList>
            <person name="Vonk F.J."/>
            <person name="Casewell N.R."/>
            <person name="Henkel C.V."/>
            <person name="Heimberg A.M."/>
            <person name="Jansen H.J."/>
            <person name="McCleary R.J."/>
            <person name="Kerkkamp H.M."/>
            <person name="Vos R.A."/>
            <person name="Guerreiro I."/>
            <person name="Calvete J.J."/>
            <person name="Wuster W."/>
            <person name="Woods A.E."/>
            <person name="Logan J.M."/>
            <person name="Harrison R.A."/>
            <person name="Castoe T.A."/>
            <person name="de Koning A.P."/>
            <person name="Pollock D.D."/>
            <person name="Yandell M."/>
            <person name="Calderon D."/>
            <person name="Renjifo C."/>
            <person name="Currier R.B."/>
            <person name="Salgado D."/>
            <person name="Pla D."/>
            <person name="Sanz L."/>
            <person name="Hyder A.S."/>
            <person name="Ribeiro J.M."/>
            <person name="Arntzen J.W."/>
            <person name="van den Thillart G.E."/>
            <person name="Boetzer M."/>
            <person name="Pirovano W."/>
            <person name="Dirks R.P."/>
            <person name="Spaink H.P."/>
            <person name="Duboule D."/>
            <person name="McGlinn E."/>
            <person name="Kini R.M."/>
            <person name="Richardson M.K."/>
        </authorList>
    </citation>
    <scope>NUCLEOTIDE SEQUENCE</scope>
    <source>
        <tissue evidence="1">Blood</tissue>
    </source>
</reference>
<feature type="non-terminal residue" evidence="1">
    <location>
        <position position="1"/>
    </location>
</feature>
<gene>
    <name evidence="1" type="primary">Traf7</name>
    <name evidence="1" type="ORF">L345_04716</name>
</gene>
<keyword evidence="2" id="KW-1185">Reference proteome</keyword>
<name>V8P6I9_OPHHA</name>
<dbReference type="EMBL" id="AZIM01000752">
    <property type="protein sequence ID" value="ETE69482.1"/>
    <property type="molecule type" value="Genomic_DNA"/>
</dbReference>